<evidence type="ECO:0000256" key="1">
    <source>
        <dbReference type="ARBA" id="ARBA00007233"/>
    </source>
</evidence>
<dbReference type="CDD" id="cd00042">
    <property type="entry name" value="CY"/>
    <property type="match status" value="1"/>
</dbReference>
<feature type="domain" description="Cystatin" evidence="4">
    <location>
        <begin position="84"/>
        <end position="146"/>
    </location>
</feature>
<dbReference type="InterPro" id="IPR006462">
    <property type="entry name" value="MS5"/>
</dbReference>
<accession>A0A6V7P3L8</accession>
<protein>
    <recommendedName>
        <fullName evidence="4">Cystatin domain-containing protein</fullName>
    </recommendedName>
</protein>
<dbReference type="InterPro" id="IPR046350">
    <property type="entry name" value="Cystatin_sf"/>
</dbReference>
<proteinExistence type="inferred from homology"/>
<evidence type="ECO:0000256" key="3">
    <source>
        <dbReference type="ARBA" id="ARBA00022704"/>
    </source>
</evidence>
<keyword evidence="3" id="KW-0789">Thiol protease inhibitor</keyword>
<dbReference type="EMBL" id="LR862145">
    <property type="protein sequence ID" value="CAD1825435.1"/>
    <property type="molecule type" value="Genomic_DNA"/>
</dbReference>
<evidence type="ECO:0000256" key="2">
    <source>
        <dbReference type="ARBA" id="ARBA00022690"/>
    </source>
</evidence>
<evidence type="ECO:0000259" key="4">
    <source>
        <dbReference type="Pfam" id="PF00031"/>
    </source>
</evidence>
<dbReference type="GO" id="GO:0004869">
    <property type="term" value="F:cysteine-type endopeptidase inhibitor activity"/>
    <property type="evidence" value="ECO:0007669"/>
    <property type="project" value="UniProtKB-KW"/>
</dbReference>
<dbReference type="Gene3D" id="3.10.450.10">
    <property type="match status" value="1"/>
</dbReference>
<dbReference type="PANTHER" id="PTHR31260">
    <property type="entry name" value="CYSTATIN/MONELLIN SUPERFAMILY PROTEIN"/>
    <property type="match status" value="1"/>
</dbReference>
<gene>
    <name evidence="5" type="ORF">CB5_LOCUS8646</name>
</gene>
<comment type="similarity">
    <text evidence="1">Belongs to the cystatin family. Phytocystatin subfamily.</text>
</comment>
<dbReference type="AlphaFoldDB" id="A0A6V7P3L8"/>
<dbReference type="InterPro" id="IPR000010">
    <property type="entry name" value="Cystatin_dom"/>
</dbReference>
<sequence length="166" mass="19215">MMQIRKHTSMMLHKGEEPGEKKNLIDYEYSSSEDDDYVRTDGTRRRTREEWTRYYKQIEESEGFDVDPIPGTCEHGLTGLENFDSVTLVESTKAAIEHFNIENNTSYKFVKIERATCCVAAGFEYRITFQAVDGEAEPKTFQAITFYWIDRSITVDFCRLKSSASS</sequence>
<dbReference type="PANTHER" id="PTHR31260:SF28">
    <property type="entry name" value="CYSTATIN DOMAIN PROTEIN"/>
    <property type="match status" value="1"/>
</dbReference>
<evidence type="ECO:0000313" key="5">
    <source>
        <dbReference type="EMBL" id="CAD1825435.1"/>
    </source>
</evidence>
<reference evidence="5" key="1">
    <citation type="submission" date="2020-07" db="EMBL/GenBank/DDBJ databases">
        <authorList>
            <person name="Lin J."/>
        </authorList>
    </citation>
    <scope>NUCLEOTIDE SEQUENCE</scope>
</reference>
<dbReference type="SUPFAM" id="SSF54403">
    <property type="entry name" value="Cystatin/monellin"/>
    <property type="match status" value="1"/>
</dbReference>
<keyword evidence="2" id="KW-0646">Protease inhibitor</keyword>
<name>A0A6V7P3L8_ANACO</name>
<organism evidence="5">
    <name type="scientific">Ananas comosus var. bracteatus</name>
    <name type="common">red pineapple</name>
    <dbReference type="NCBI Taxonomy" id="296719"/>
    <lineage>
        <taxon>Eukaryota</taxon>
        <taxon>Viridiplantae</taxon>
        <taxon>Streptophyta</taxon>
        <taxon>Embryophyta</taxon>
        <taxon>Tracheophyta</taxon>
        <taxon>Spermatophyta</taxon>
        <taxon>Magnoliopsida</taxon>
        <taxon>Liliopsida</taxon>
        <taxon>Poales</taxon>
        <taxon>Bromeliaceae</taxon>
        <taxon>Bromelioideae</taxon>
        <taxon>Ananas</taxon>
    </lineage>
</organism>
<dbReference type="Pfam" id="PF00031">
    <property type="entry name" value="Cystatin"/>
    <property type="match status" value="1"/>
</dbReference>